<evidence type="ECO:0000313" key="4">
    <source>
        <dbReference type="EMBL" id="CAI0654600.1"/>
    </source>
</evidence>
<feature type="region of interest" description="Disordered" evidence="2">
    <location>
        <begin position="1"/>
        <end position="83"/>
    </location>
</feature>
<feature type="domain" description="C2H2-type" evidence="3">
    <location>
        <begin position="234"/>
        <end position="257"/>
    </location>
</feature>
<dbReference type="PANTHER" id="PTHR38166:SF1">
    <property type="entry name" value="C2H2-TYPE DOMAIN-CONTAINING PROTEIN"/>
    <property type="match status" value="1"/>
</dbReference>
<evidence type="ECO:0000313" key="5">
    <source>
        <dbReference type="Proteomes" id="UP001152533"/>
    </source>
</evidence>
<gene>
    <name evidence="4" type="ORF">CGXH109_LOCUS139850</name>
</gene>
<feature type="compositionally biased region" description="Acidic residues" evidence="2">
    <location>
        <begin position="165"/>
        <end position="177"/>
    </location>
</feature>
<dbReference type="Proteomes" id="UP001152533">
    <property type="component" value="Unassembled WGS sequence"/>
</dbReference>
<feature type="non-terminal residue" evidence="4">
    <location>
        <position position="311"/>
    </location>
</feature>
<sequence>MKRPHEQGHVETSPIHFEEVSPQPETHAKRQSLVCDSQLVSTLPELMDSSPKEESMRHYSPMPSLGTVSPSEASTSESTATDNSELNLAAALVSNHRTLRAQASLEPFFSRFIDLRLGTRELAGGYVGSSSRTYLQEAQHNGYGGSTTTAQNSTSSTKRPRQTESDDNGSGEAPEDDPGAKRSKLDTAKKQRIACPFMKNSPERFSTWTTCVGPGFDEMNRMKEHLKRRHFKEHTCERCGDLFASKKALQDHQRLPTPCILKNVSIGEGFMTSTQWDAITRKRRRCSVEEKWKEIYLILFPDTPPDSIPSP</sequence>
<dbReference type="AlphaFoldDB" id="A0A9W4WMW5"/>
<dbReference type="EMBL" id="CAMGZC010002245">
    <property type="protein sequence ID" value="CAI0654600.1"/>
    <property type="molecule type" value="Genomic_DNA"/>
</dbReference>
<keyword evidence="1" id="KW-0479">Metal-binding</keyword>
<keyword evidence="1" id="KW-0863">Zinc-finger</keyword>
<reference evidence="4" key="1">
    <citation type="submission" date="2022-08" db="EMBL/GenBank/DDBJ databases">
        <authorList>
            <person name="Giroux E."/>
            <person name="Giroux E."/>
        </authorList>
    </citation>
    <scope>NUCLEOTIDE SEQUENCE</scope>
    <source>
        <strain evidence="4">H1091258</strain>
    </source>
</reference>
<evidence type="ECO:0000256" key="2">
    <source>
        <dbReference type="SAM" id="MobiDB-lite"/>
    </source>
</evidence>
<feature type="compositionally biased region" description="Low complexity" evidence="2">
    <location>
        <begin position="146"/>
        <end position="157"/>
    </location>
</feature>
<protein>
    <recommendedName>
        <fullName evidence="3">C2H2-type domain-containing protein</fullName>
    </recommendedName>
</protein>
<dbReference type="PANTHER" id="PTHR38166">
    <property type="entry name" value="C2H2-TYPE DOMAIN-CONTAINING PROTEIN-RELATED"/>
    <property type="match status" value="1"/>
</dbReference>
<feature type="region of interest" description="Disordered" evidence="2">
    <location>
        <begin position="140"/>
        <end position="188"/>
    </location>
</feature>
<name>A0A9W4WMW5_9PEZI</name>
<feature type="compositionally biased region" description="Basic and acidic residues" evidence="2">
    <location>
        <begin position="178"/>
        <end position="188"/>
    </location>
</feature>
<evidence type="ECO:0000256" key="1">
    <source>
        <dbReference type="PROSITE-ProRule" id="PRU00042"/>
    </source>
</evidence>
<keyword evidence="1" id="KW-0862">Zinc</keyword>
<proteinExistence type="predicted"/>
<organism evidence="4 5">
    <name type="scientific">Colletotrichum noveboracense</name>
    <dbReference type="NCBI Taxonomy" id="2664923"/>
    <lineage>
        <taxon>Eukaryota</taxon>
        <taxon>Fungi</taxon>
        <taxon>Dikarya</taxon>
        <taxon>Ascomycota</taxon>
        <taxon>Pezizomycotina</taxon>
        <taxon>Sordariomycetes</taxon>
        <taxon>Hypocreomycetidae</taxon>
        <taxon>Glomerellales</taxon>
        <taxon>Glomerellaceae</taxon>
        <taxon>Colletotrichum</taxon>
        <taxon>Colletotrichum gloeosporioides species complex</taxon>
    </lineage>
</organism>
<feature type="compositionally biased region" description="Low complexity" evidence="2">
    <location>
        <begin position="69"/>
        <end position="83"/>
    </location>
</feature>
<accession>A0A9W4WMW5</accession>
<keyword evidence="5" id="KW-1185">Reference proteome</keyword>
<dbReference type="InterPro" id="IPR013087">
    <property type="entry name" value="Znf_C2H2_type"/>
</dbReference>
<dbReference type="GO" id="GO:0008270">
    <property type="term" value="F:zinc ion binding"/>
    <property type="evidence" value="ECO:0007669"/>
    <property type="project" value="UniProtKB-KW"/>
</dbReference>
<comment type="caution">
    <text evidence="4">The sequence shown here is derived from an EMBL/GenBank/DDBJ whole genome shotgun (WGS) entry which is preliminary data.</text>
</comment>
<dbReference type="PROSITE" id="PS50157">
    <property type="entry name" value="ZINC_FINGER_C2H2_2"/>
    <property type="match status" value="1"/>
</dbReference>
<evidence type="ECO:0000259" key="3">
    <source>
        <dbReference type="PROSITE" id="PS50157"/>
    </source>
</evidence>